<protein>
    <submittedName>
        <fullName evidence="1">Putative LOC100197594 [Hydra vulgaris]</fullName>
    </submittedName>
</protein>
<evidence type="ECO:0000313" key="1">
    <source>
        <dbReference type="EMBL" id="CDW19652.1"/>
    </source>
</evidence>
<accession>A0A0K2T221</accession>
<dbReference type="EMBL" id="HACA01002291">
    <property type="protein sequence ID" value="CDW19652.1"/>
    <property type="molecule type" value="Transcribed_RNA"/>
</dbReference>
<name>A0A0K2T221_LEPSM</name>
<organism evidence="1">
    <name type="scientific">Lepeophtheirus salmonis</name>
    <name type="common">Salmon louse</name>
    <name type="synonym">Caligus salmonis</name>
    <dbReference type="NCBI Taxonomy" id="72036"/>
    <lineage>
        <taxon>Eukaryota</taxon>
        <taxon>Metazoa</taxon>
        <taxon>Ecdysozoa</taxon>
        <taxon>Arthropoda</taxon>
        <taxon>Crustacea</taxon>
        <taxon>Multicrustacea</taxon>
        <taxon>Hexanauplia</taxon>
        <taxon>Copepoda</taxon>
        <taxon>Siphonostomatoida</taxon>
        <taxon>Caligidae</taxon>
        <taxon>Lepeophtheirus</taxon>
    </lineage>
</organism>
<sequence length="117" mass="13706">MRHSGDEFNMDEITIRRAVHDDLDLNSFFRTPRHLLTVMMRALRLERRKKVLNYLKSHPSTLKIFTVDQVLNSRNVRSIAASPEEVQGTFRTKHPAKTMCSESWLLMGTTNTMRNFL</sequence>
<dbReference type="AlphaFoldDB" id="A0A0K2T221"/>
<reference evidence="1" key="1">
    <citation type="submission" date="2014-05" db="EMBL/GenBank/DDBJ databases">
        <authorList>
            <person name="Chronopoulou M."/>
        </authorList>
    </citation>
    <scope>NUCLEOTIDE SEQUENCE</scope>
    <source>
        <tissue evidence="1">Whole organism</tissue>
    </source>
</reference>
<proteinExistence type="predicted"/>